<dbReference type="AlphaFoldDB" id="A0A6J7D2X5"/>
<name>A0A6J7D2X5_9ZZZZ</name>
<dbReference type="EMBL" id="CAFBLQ010000024">
    <property type="protein sequence ID" value="CAB4863294.1"/>
    <property type="molecule type" value="Genomic_DNA"/>
</dbReference>
<accession>A0A6J7D2X5</accession>
<proteinExistence type="predicted"/>
<gene>
    <name evidence="1" type="ORF">UFOPK3423_00352</name>
</gene>
<reference evidence="1" key="1">
    <citation type="submission" date="2020-05" db="EMBL/GenBank/DDBJ databases">
        <authorList>
            <person name="Chiriac C."/>
            <person name="Salcher M."/>
            <person name="Ghai R."/>
            <person name="Kavagutti S V."/>
        </authorList>
    </citation>
    <scope>NUCLEOTIDE SEQUENCE</scope>
</reference>
<protein>
    <submittedName>
        <fullName evidence="1">Unannotated protein</fullName>
    </submittedName>
</protein>
<organism evidence="1">
    <name type="scientific">freshwater metagenome</name>
    <dbReference type="NCBI Taxonomy" id="449393"/>
    <lineage>
        <taxon>unclassified sequences</taxon>
        <taxon>metagenomes</taxon>
        <taxon>ecological metagenomes</taxon>
    </lineage>
</organism>
<sequence>MRHLEQLAVFASAEELLSYAAAREVVAVEPQIVTEGEVARVLLPGDAGYPESA</sequence>
<evidence type="ECO:0000313" key="1">
    <source>
        <dbReference type="EMBL" id="CAB4863294.1"/>
    </source>
</evidence>